<keyword evidence="2" id="KW-1185">Reference proteome</keyword>
<dbReference type="Proteomes" id="UP001059617">
    <property type="component" value="Chromosome"/>
</dbReference>
<evidence type="ECO:0000313" key="2">
    <source>
        <dbReference type="Proteomes" id="UP001059617"/>
    </source>
</evidence>
<name>A0ABY5W1T7_9ACTN</name>
<reference evidence="1" key="1">
    <citation type="submission" date="2021-04" db="EMBL/GenBank/DDBJ databases">
        <authorList>
            <person name="Hartkoorn R.C."/>
            <person name="Beaudoing E."/>
            <person name="Hot D."/>
        </authorList>
    </citation>
    <scope>NUCLEOTIDE SEQUENCE</scope>
    <source>
        <strain evidence="1">NRRL B-16292</strain>
    </source>
</reference>
<dbReference type="EMBL" id="CP073720">
    <property type="protein sequence ID" value="UWP83316.1"/>
    <property type="molecule type" value="Genomic_DNA"/>
</dbReference>
<proteinExistence type="predicted"/>
<evidence type="ECO:0000313" key="1">
    <source>
        <dbReference type="EMBL" id="UWP83316.1"/>
    </source>
</evidence>
<accession>A0ABY5W1T7</accession>
<sequence>MQGQAPKASTGKEEMNARSAGAATLLGALNDACEDFQRYGQQVAATHGPIHWELIGRIGPGEAPFALVGVVLRYDRTTVDLGVDLWVRQGGFEVSGYGTVDGRRLLVDLPDVVTEDIDEAIRVLREYTRRLCSYRNVLDDVA</sequence>
<gene>
    <name evidence="1" type="ORF">Dfulv_03150</name>
</gene>
<protein>
    <submittedName>
        <fullName evidence="1">Uncharacterized protein</fullName>
    </submittedName>
</protein>
<reference evidence="1" key="2">
    <citation type="submission" date="2022-09" db="EMBL/GenBank/DDBJ databases">
        <title>Biosynthetic gene clusters of Dactylosporangioum fulvum.</title>
        <authorList>
            <person name="Caradec T."/>
        </authorList>
    </citation>
    <scope>NUCLEOTIDE SEQUENCE</scope>
    <source>
        <strain evidence="1">NRRL B-16292</strain>
    </source>
</reference>
<organism evidence="1 2">
    <name type="scientific">Dactylosporangium fulvum</name>
    <dbReference type="NCBI Taxonomy" id="53359"/>
    <lineage>
        <taxon>Bacteria</taxon>
        <taxon>Bacillati</taxon>
        <taxon>Actinomycetota</taxon>
        <taxon>Actinomycetes</taxon>
        <taxon>Micromonosporales</taxon>
        <taxon>Micromonosporaceae</taxon>
        <taxon>Dactylosporangium</taxon>
    </lineage>
</organism>
<dbReference type="RefSeq" id="WP_259861099.1">
    <property type="nucleotide sequence ID" value="NZ_BAAAST010000067.1"/>
</dbReference>